<sequence>MPVQPPPPPPPPRVQAPDAATVQADFAARLRSAIQSAVHYPRAAQMMQLQGSALVAFTWLDGDISALSIVHSTGSSMLDAAALAAVRDAFMPPTPQALRGRTLTFSIRVRFHLDDS</sequence>
<keyword evidence="4" id="KW-0472">Membrane</keyword>
<evidence type="ECO:0000313" key="6">
    <source>
        <dbReference type="EMBL" id="OIQ66383.1"/>
    </source>
</evidence>
<proteinExistence type="predicted"/>
<dbReference type="SUPFAM" id="SSF74653">
    <property type="entry name" value="TolA/TonB C-terminal domain"/>
    <property type="match status" value="1"/>
</dbReference>
<comment type="subcellular location">
    <subcellularLocation>
        <location evidence="1">Membrane</location>
        <topology evidence="1">Single-pass membrane protein</topology>
    </subcellularLocation>
</comment>
<dbReference type="Pfam" id="PF03544">
    <property type="entry name" value="TonB_C"/>
    <property type="match status" value="1"/>
</dbReference>
<dbReference type="InterPro" id="IPR006260">
    <property type="entry name" value="TonB/TolA_C"/>
</dbReference>
<comment type="caution">
    <text evidence="6">The sequence shown here is derived from an EMBL/GenBank/DDBJ whole genome shotgun (WGS) entry which is preliminary data.</text>
</comment>
<evidence type="ECO:0000256" key="3">
    <source>
        <dbReference type="ARBA" id="ARBA00022989"/>
    </source>
</evidence>
<dbReference type="PROSITE" id="PS52015">
    <property type="entry name" value="TONB_CTD"/>
    <property type="match status" value="1"/>
</dbReference>
<dbReference type="InterPro" id="IPR037682">
    <property type="entry name" value="TonB_C"/>
</dbReference>
<protein>
    <submittedName>
        <fullName evidence="6">Gram-negative bacterial tonB protein</fullName>
    </submittedName>
</protein>
<dbReference type="NCBIfam" id="TIGR01352">
    <property type="entry name" value="tonB_Cterm"/>
    <property type="match status" value="1"/>
</dbReference>
<dbReference type="AlphaFoldDB" id="A0A1J5PEZ0"/>
<feature type="domain" description="TonB C-terminal" evidence="5">
    <location>
        <begin position="25"/>
        <end position="116"/>
    </location>
</feature>
<reference evidence="6" key="1">
    <citation type="submission" date="2016-10" db="EMBL/GenBank/DDBJ databases">
        <title>Sequence of Gallionella enrichment culture.</title>
        <authorList>
            <person name="Poehlein A."/>
            <person name="Muehling M."/>
            <person name="Daniel R."/>
        </authorList>
    </citation>
    <scope>NUCLEOTIDE SEQUENCE</scope>
</reference>
<keyword evidence="2" id="KW-0812">Transmembrane</keyword>
<dbReference type="GO" id="GO:0016020">
    <property type="term" value="C:membrane"/>
    <property type="evidence" value="ECO:0007669"/>
    <property type="project" value="UniProtKB-SubCell"/>
</dbReference>
<gene>
    <name evidence="6" type="ORF">GALL_520470</name>
</gene>
<name>A0A1J5PEZ0_9ZZZZ</name>
<evidence type="ECO:0000256" key="1">
    <source>
        <dbReference type="ARBA" id="ARBA00004167"/>
    </source>
</evidence>
<evidence type="ECO:0000256" key="4">
    <source>
        <dbReference type="ARBA" id="ARBA00023136"/>
    </source>
</evidence>
<dbReference type="EMBL" id="MLJW01006642">
    <property type="protein sequence ID" value="OIQ66383.1"/>
    <property type="molecule type" value="Genomic_DNA"/>
</dbReference>
<dbReference type="GO" id="GO:0055085">
    <property type="term" value="P:transmembrane transport"/>
    <property type="evidence" value="ECO:0007669"/>
    <property type="project" value="InterPro"/>
</dbReference>
<accession>A0A1J5PEZ0</accession>
<organism evidence="6">
    <name type="scientific">mine drainage metagenome</name>
    <dbReference type="NCBI Taxonomy" id="410659"/>
    <lineage>
        <taxon>unclassified sequences</taxon>
        <taxon>metagenomes</taxon>
        <taxon>ecological metagenomes</taxon>
    </lineage>
</organism>
<dbReference type="Gene3D" id="3.30.1150.10">
    <property type="match status" value="1"/>
</dbReference>
<evidence type="ECO:0000256" key="2">
    <source>
        <dbReference type="ARBA" id="ARBA00022692"/>
    </source>
</evidence>
<evidence type="ECO:0000259" key="5">
    <source>
        <dbReference type="PROSITE" id="PS52015"/>
    </source>
</evidence>
<keyword evidence="3" id="KW-1133">Transmembrane helix</keyword>